<dbReference type="Proteomes" id="UP001183390">
    <property type="component" value="Unassembled WGS sequence"/>
</dbReference>
<organism evidence="7 8">
    <name type="scientific">Nocardiopsis lambiniae</name>
    <dbReference type="NCBI Taxonomy" id="3075539"/>
    <lineage>
        <taxon>Bacteria</taxon>
        <taxon>Bacillati</taxon>
        <taxon>Actinomycetota</taxon>
        <taxon>Actinomycetes</taxon>
        <taxon>Streptosporangiales</taxon>
        <taxon>Nocardiopsidaceae</taxon>
        <taxon>Nocardiopsis</taxon>
    </lineage>
</organism>
<evidence type="ECO:0000313" key="7">
    <source>
        <dbReference type="EMBL" id="MDT0328342.1"/>
    </source>
</evidence>
<protein>
    <recommendedName>
        <fullName evidence="4">2-dehydropantoate 2-reductase</fullName>
        <ecNumber evidence="4">1.1.1.169</ecNumber>
    </recommendedName>
    <alternativeName>
        <fullName evidence="4">Ketopantoate reductase</fullName>
    </alternativeName>
</protein>
<gene>
    <name evidence="7" type="ORF">RM479_07945</name>
</gene>
<comment type="similarity">
    <text evidence="1 4">Belongs to the ketopantoate reductase family.</text>
</comment>
<feature type="domain" description="Ketopantoate reductase C-terminal" evidence="6">
    <location>
        <begin position="180"/>
        <end position="291"/>
    </location>
</feature>
<evidence type="ECO:0000256" key="4">
    <source>
        <dbReference type="RuleBase" id="RU362068"/>
    </source>
</evidence>
<evidence type="ECO:0000313" key="8">
    <source>
        <dbReference type="Proteomes" id="UP001183390"/>
    </source>
</evidence>
<dbReference type="SUPFAM" id="SSF48179">
    <property type="entry name" value="6-phosphogluconate dehydrogenase C-terminal domain-like"/>
    <property type="match status" value="1"/>
</dbReference>
<keyword evidence="2 4" id="KW-0521">NADP</keyword>
<dbReference type="RefSeq" id="WP_311511074.1">
    <property type="nucleotide sequence ID" value="NZ_JAVREP010000004.1"/>
</dbReference>
<dbReference type="InterPro" id="IPR013752">
    <property type="entry name" value="KPA_reductase"/>
</dbReference>
<dbReference type="InterPro" id="IPR051402">
    <property type="entry name" value="KPR-Related"/>
</dbReference>
<proteinExistence type="inferred from homology"/>
<dbReference type="NCBIfam" id="TIGR00745">
    <property type="entry name" value="apbA_panE"/>
    <property type="match status" value="1"/>
</dbReference>
<comment type="function">
    <text evidence="4">Catalyzes the NADPH-dependent reduction of ketopantoate into pantoic acid.</text>
</comment>
<dbReference type="InterPro" id="IPR036291">
    <property type="entry name" value="NAD(P)-bd_dom_sf"/>
</dbReference>
<dbReference type="InterPro" id="IPR013328">
    <property type="entry name" value="6PGD_dom2"/>
</dbReference>
<dbReference type="InterPro" id="IPR008927">
    <property type="entry name" value="6-PGluconate_DH-like_C_sf"/>
</dbReference>
<dbReference type="InterPro" id="IPR003710">
    <property type="entry name" value="ApbA"/>
</dbReference>
<keyword evidence="8" id="KW-1185">Reference proteome</keyword>
<sequence>MRILVVGAGAVGGYFGARLVQAGREVDFLVRPARAELLRRNGLRVRDVDGAVETVPVTAVTADALSPGYDLVVLAVKSYGFDSAVKDITPAVGPNTVVLPFLNGMRHIDALTDRFGADRVYGGVAMVMTRLGEDGEIVEVGTMARLVYGPLTETPVIPPADVHAALDTGTFSATAVEDATRELWDKWVFLATMGACNCLMRAPIGRVNSAEGGREFTRAVFEEAAAVAAASGHPLRPETRERADAMVGDTTASTTTSLYWDLTRGNPVEADHIVGDLVARGRSLGVPTPLFALADLHLRVYEAGRA</sequence>
<reference evidence="8" key="1">
    <citation type="submission" date="2023-07" db="EMBL/GenBank/DDBJ databases">
        <title>30 novel species of actinomycetes from the DSMZ collection.</title>
        <authorList>
            <person name="Nouioui I."/>
        </authorList>
    </citation>
    <scope>NUCLEOTIDE SEQUENCE [LARGE SCALE GENOMIC DNA]</scope>
    <source>
        <strain evidence="8">DSM 44743</strain>
    </source>
</reference>
<dbReference type="Pfam" id="PF08546">
    <property type="entry name" value="ApbA_C"/>
    <property type="match status" value="1"/>
</dbReference>
<dbReference type="SUPFAM" id="SSF51735">
    <property type="entry name" value="NAD(P)-binding Rossmann-fold domains"/>
    <property type="match status" value="1"/>
</dbReference>
<dbReference type="Pfam" id="PF02558">
    <property type="entry name" value="ApbA"/>
    <property type="match status" value="1"/>
</dbReference>
<evidence type="ECO:0000256" key="1">
    <source>
        <dbReference type="ARBA" id="ARBA00007870"/>
    </source>
</evidence>
<accession>A0ABU2M6S4</accession>
<name>A0ABU2M6S4_9ACTN</name>
<evidence type="ECO:0000256" key="3">
    <source>
        <dbReference type="ARBA" id="ARBA00023002"/>
    </source>
</evidence>
<keyword evidence="4" id="KW-0566">Pantothenate biosynthesis</keyword>
<evidence type="ECO:0000259" key="5">
    <source>
        <dbReference type="Pfam" id="PF02558"/>
    </source>
</evidence>
<comment type="catalytic activity">
    <reaction evidence="4">
        <text>(R)-pantoate + NADP(+) = 2-dehydropantoate + NADPH + H(+)</text>
        <dbReference type="Rhea" id="RHEA:16233"/>
        <dbReference type="ChEBI" id="CHEBI:11561"/>
        <dbReference type="ChEBI" id="CHEBI:15378"/>
        <dbReference type="ChEBI" id="CHEBI:15980"/>
        <dbReference type="ChEBI" id="CHEBI:57783"/>
        <dbReference type="ChEBI" id="CHEBI:58349"/>
        <dbReference type="EC" id="1.1.1.169"/>
    </reaction>
</comment>
<dbReference type="InterPro" id="IPR013332">
    <property type="entry name" value="KPR_N"/>
</dbReference>
<dbReference type="EC" id="1.1.1.169" evidence="4"/>
<evidence type="ECO:0000259" key="6">
    <source>
        <dbReference type="Pfam" id="PF08546"/>
    </source>
</evidence>
<dbReference type="PANTHER" id="PTHR21708">
    <property type="entry name" value="PROBABLE 2-DEHYDROPANTOATE 2-REDUCTASE"/>
    <property type="match status" value="1"/>
</dbReference>
<comment type="pathway">
    <text evidence="4">Cofactor biosynthesis; (R)-pantothenate biosynthesis; (R)-pantoate from 3-methyl-2-oxobutanoate: step 2/2.</text>
</comment>
<evidence type="ECO:0000256" key="2">
    <source>
        <dbReference type="ARBA" id="ARBA00022857"/>
    </source>
</evidence>
<feature type="domain" description="Ketopantoate reductase N-terminal" evidence="5">
    <location>
        <begin position="3"/>
        <end position="151"/>
    </location>
</feature>
<dbReference type="PANTHER" id="PTHR21708:SF26">
    <property type="entry name" value="2-DEHYDROPANTOATE 2-REDUCTASE"/>
    <property type="match status" value="1"/>
</dbReference>
<comment type="caution">
    <text evidence="7">The sequence shown here is derived from an EMBL/GenBank/DDBJ whole genome shotgun (WGS) entry which is preliminary data.</text>
</comment>
<dbReference type="EMBL" id="JAVREP010000004">
    <property type="protein sequence ID" value="MDT0328342.1"/>
    <property type="molecule type" value="Genomic_DNA"/>
</dbReference>
<dbReference type="Gene3D" id="3.40.50.720">
    <property type="entry name" value="NAD(P)-binding Rossmann-like Domain"/>
    <property type="match status" value="1"/>
</dbReference>
<dbReference type="Gene3D" id="1.10.1040.10">
    <property type="entry name" value="N-(1-d-carboxylethyl)-l-norvaline Dehydrogenase, domain 2"/>
    <property type="match status" value="1"/>
</dbReference>
<keyword evidence="3 4" id="KW-0560">Oxidoreductase</keyword>